<dbReference type="EMBL" id="DXFZ01000100">
    <property type="protein sequence ID" value="HIW96454.1"/>
    <property type="molecule type" value="Genomic_DNA"/>
</dbReference>
<accession>A0A9D1RYE6</accession>
<reference evidence="2" key="1">
    <citation type="journal article" date="2021" name="PeerJ">
        <title>Extensive microbial diversity within the chicken gut microbiome revealed by metagenomics and culture.</title>
        <authorList>
            <person name="Gilroy R."/>
            <person name="Ravi A."/>
            <person name="Getino M."/>
            <person name="Pursley I."/>
            <person name="Horton D.L."/>
            <person name="Alikhan N.F."/>
            <person name="Baker D."/>
            <person name="Gharbi K."/>
            <person name="Hall N."/>
            <person name="Watson M."/>
            <person name="Adriaenssens E.M."/>
            <person name="Foster-Nyarko E."/>
            <person name="Jarju S."/>
            <person name="Secka A."/>
            <person name="Antonio M."/>
            <person name="Oren A."/>
            <person name="Chaudhuri R.R."/>
            <person name="La Ragione R."/>
            <person name="Hildebrand F."/>
            <person name="Pallen M.J."/>
        </authorList>
    </citation>
    <scope>NUCLEOTIDE SEQUENCE</scope>
    <source>
        <strain evidence="2">4376</strain>
    </source>
</reference>
<reference evidence="2" key="2">
    <citation type="submission" date="2021-04" db="EMBL/GenBank/DDBJ databases">
        <authorList>
            <person name="Gilroy R."/>
        </authorList>
    </citation>
    <scope>NUCLEOTIDE SEQUENCE</scope>
    <source>
        <strain evidence="2">4376</strain>
    </source>
</reference>
<protein>
    <recommendedName>
        <fullName evidence="4">Secreted protein</fullName>
    </recommendedName>
</protein>
<evidence type="ECO:0008006" key="4">
    <source>
        <dbReference type="Google" id="ProtNLM"/>
    </source>
</evidence>
<evidence type="ECO:0000313" key="2">
    <source>
        <dbReference type="EMBL" id="HIW96454.1"/>
    </source>
</evidence>
<sequence>MKKFTSSTVAALLFGSILTASAAPAIAQSSEISGADIAGSLDMTQRPWWDPTQVIESAPGEDAHGQLSNLVVRDATTGSNTITAGSRGAYARVQALGTGFVPGERYTVRITARTAGEGRDWGVYTWQTYRATDAGELKIDLRLYLPSNRAKAGEKIVAAPVVYKAEDVRQDGRPEKADPECVLKCERVAPVAAWTDYNNPDATITFV</sequence>
<evidence type="ECO:0000256" key="1">
    <source>
        <dbReference type="SAM" id="SignalP"/>
    </source>
</evidence>
<dbReference type="AlphaFoldDB" id="A0A9D1RYE6"/>
<feature type="chain" id="PRO_5038712606" description="Secreted protein" evidence="1">
    <location>
        <begin position="23"/>
        <end position="207"/>
    </location>
</feature>
<dbReference type="Proteomes" id="UP000824189">
    <property type="component" value="Unassembled WGS sequence"/>
</dbReference>
<feature type="signal peptide" evidence="1">
    <location>
        <begin position="1"/>
        <end position="22"/>
    </location>
</feature>
<comment type="caution">
    <text evidence="2">The sequence shown here is derived from an EMBL/GenBank/DDBJ whole genome shotgun (WGS) entry which is preliminary data.</text>
</comment>
<name>A0A9D1RYE6_9CORY</name>
<evidence type="ECO:0000313" key="3">
    <source>
        <dbReference type="Proteomes" id="UP000824189"/>
    </source>
</evidence>
<organism evidence="2 3">
    <name type="scientific">Candidatus Corynebacterium gallistercoris</name>
    <dbReference type="NCBI Taxonomy" id="2838530"/>
    <lineage>
        <taxon>Bacteria</taxon>
        <taxon>Bacillati</taxon>
        <taxon>Actinomycetota</taxon>
        <taxon>Actinomycetes</taxon>
        <taxon>Mycobacteriales</taxon>
        <taxon>Corynebacteriaceae</taxon>
        <taxon>Corynebacterium</taxon>
    </lineage>
</organism>
<proteinExistence type="predicted"/>
<keyword evidence="1" id="KW-0732">Signal</keyword>
<gene>
    <name evidence="2" type="ORF">H9867_08265</name>
</gene>